<dbReference type="RefSeq" id="WP_064779466.1">
    <property type="nucleotide sequence ID" value="NZ_JPVZ01000001.1"/>
</dbReference>
<dbReference type="Pfam" id="PF09523">
    <property type="entry name" value="DUF2390"/>
    <property type="match status" value="1"/>
</dbReference>
<organism evidence="1 2">
    <name type="scientific">Thalassospira tepidiphila MCCC 1A03514</name>
    <dbReference type="NCBI Taxonomy" id="1177930"/>
    <lineage>
        <taxon>Bacteria</taxon>
        <taxon>Pseudomonadati</taxon>
        <taxon>Pseudomonadota</taxon>
        <taxon>Alphaproteobacteria</taxon>
        <taxon>Rhodospirillales</taxon>
        <taxon>Thalassospiraceae</taxon>
        <taxon>Thalassospira</taxon>
    </lineage>
</organism>
<dbReference type="EMBL" id="JPVZ01000001">
    <property type="protein sequence ID" value="OAZ11530.1"/>
    <property type="molecule type" value="Genomic_DNA"/>
</dbReference>
<dbReference type="InterPro" id="IPR012659">
    <property type="entry name" value="CHP02444"/>
</dbReference>
<proteinExistence type="predicted"/>
<evidence type="ECO:0000313" key="2">
    <source>
        <dbReference type="Proteomes" id="UP000094009"/>
    </source>
</evidence>
<reference evidence="1 2" key="1">
    <citation type="submission" date="2014-07" db="EMBL/GenBank/DDBJ databases">
        <title>Draft genome sequence of Thalassospira tepidiphila 1-1B.</title>
        <authorList>
            <person name="Lai Q."/>
            <person name="Shao Z."/>
        </authorList>
    </citation>
    <scope>NUCLEOTIDE SEQUENCE [LARGE SCALE GENOMIC DNA]</scope>
    <source>
        <strain evidence="1 2">MCCC 1A03514</strain>
    </source>
</reference>
<evidence type="ECO:0000313" key="1">
    <source>
        <dbReference type="EMBL" id="OAZ11530.1"/>
    </source>
</evidence>
<protein>
    <recommendedName>
        <fullName evidence="3">TIGR02444 family protein</fullName>
    </recommendedName>
</protein>
<accession>A0A853L2I4</accession>
<evidence type="ECO:0008006" key="3">
    <source>
        <dbReference type="Google" id="ProtNLM"/>
    </source>
</evidence>
<dbReference type="AlphaFoldDB" id="A0A853L2I4"/>
<sequence>MDQEEVWAFTVAMYGRDGVAKLCLDLQERCDLDVNMLLFMFFLGQKGLAPLSISALEASVRDWRENVIKPLRQTRRHLRDDPRASAQELRQKVKSDELQAERIEQHILCDAVETVPSDDPMAAAHAYLSPNRFALDQQACDKALGDLTRMMGIA</sequence>
<name>A0A853L2I4_9PROT</name>
<gene>
    <name evidence="1" type="ORF">TH4_00085</name>
</gene>
<dbReference type="Proteomes" id="UP000094009">
    <property type="component" value="Unassembled WGS sequence"/>
</dbReference>
<dbReference type="NCBIfam" id="TIGR02444">
    <property type="entry name" value="TIGR02444 family protein"/>
    <property type="match status" value="1"/>
</dbReference>
<comment type="caution">
    <text evidence="1">The sequence shown here is derived from an EMBL/GenBank/DDBJ whole genome shotgun (WGS) entry which is preliminary data.</text>
</comment>